<protein>
    <recommendedName>
        <fullName evidence="6">Reticulon-like protein</fullName>
    </recommendedName>
</protein>
<keyword evidence="4 6" id="KW-1133">Transmembrane helix</keyword>
<evidence type="ECO:0000256" key="4">
    <source>
        <dbReference type="ARBA" id="ARBA00022989"/>
    </source>
</evidence>
<name>A0A5A7PSA1_STRAF</name>
<proteinExistence type="predicted"/>
<dbReference type="PROSITE" id="PS50845">
    <property type="entry name" value="RETICULON"/>
    <property type="match status" value="1"/>
</dbReference>
<keyword evidence="5 6" id="KW-0472">Membrane</keyword>
<evidence type="ECO:0000256" key="1">
    <source>
        <dbReference type="ARBA" id="ARBA00004477"/>
    </source>
</evidence>
<dbReference type="EMBL" id="BKCP01005006">
    <property type="protein sequence ID" value="GER35685.1"/>
    <property type="molecule type" value="Genomic_DNA"/>
</dbReference>
<organism evidence="8 9">
    <name type="scientific">Striga asiatica</name>
    <name type="common">Asiatic witchweed</name>
    <name type="synonym">Buchnera asiatica</name>
    <dbReference type="NCBI Taxonomy" id="4170"/>
    <lineage>
        <taxon>Eukaryota</taxon>
        <taxon>Viridiplantae</taxon>
        <taxon>Streptophyta</taxon>
        <taxon>Embryophyta</taxon>
        <taxon>Tracheophyta</taxon>
        <taxon>Spermatophyta</taxon>
        <taxon>Magnoliopsida</taxon>
        <taxon>eudicotyledons</taxon>
        <taxon>Gunneridae</taxon>
        <taxon>Pentapetalae</taxon>
        <taxon>asterids</taxon>
        <taxon>lamiids</taxon>
        <taxon>Lamiales</taxon>
        <taxon>Orobanchaceae</taxon>
        <taxon>Buchnereae</taxon>
        <taxon>Striga</taxon>
    </lineage>
</organism>
<keyword evidence="9" id="KW-1185">Reference proteome</keyword>
<dbReference type="InterPro" id="IPR003388">
    <property type="entry name" value="Reticulon"/>
</dbReference>
<keyword evidence="2 6" id="KW-0812">Transmembrane</keyword>
<reference evidence="9" key="1">
    <citation type="journal article" date="2019" name="Curr. Biol.">
        <title>Genome Sequence of Striga asiatica Provides Insight into the Evolution of Plant Parasitism.</title>
        <authorList>
            <person name="Yoshida S."/>
            <person name="Kim S."/>
            <person name="Wafula E.K."/>
            <person name="Tanskanen J."/>
            <person name="Kim Y.M."/>
            <person name="Honaas L."/>
            <person name="Yang Z."/>
            <person name="Spallek T."/>
            <person name="Conn C.E."/>
            <person name="Ichihashi Y."/>
            <person name="Cheong K."/>
            <person name="Cui S."/>
            <person name="Der J.P."/>
            <person name="Gundlach H."/>
            <person name="Jiao Y."/>
            <person name="Hori C."/>
            <person name="Ishida J.K."/>
            <person name="Kasahara H."/>
            <person name="Kiba T."/>
            <person name="Kim M.S."/>
            <person name="Koo N."/>
            <person name="Laohavisit A."/>
            <person name="Lee Y.H."/>
            <person name="Lumba S."/>
            <person name="McCourt P."/>
            <person name="Mortimer J.C."/>
            <person name="Mutuku J.M."/>
            <person name="Nomura T."/>
            <person name="Sasaki-Sekimoto Y."/>
            <person name="Seto Y."/>
            <person name="Wang Y."/>
            <person name="Wakatake T."/>
            <person name="Sakakibara H."/>
            <person name="Demura T."/>
            <person name="Yamaguchi S."/>
            <person name="Yoneyama K."/>
            <person name="Manabe R.I."/>
            <person name="Nelson D.C."/>
            <person name="Schulman A.H."/>
            <person name="Timko M.P."/>
            <person name="dePamphilis C.W."/>
            <person name="Choi D."/>
            <person name="Shirasu K."/>
        </authorList>
    </citation>
    <scope>NUCLEOTIDE SEQUENCE [LARGE SCALE GENOMIC DNA]</scope>
    <source>
        <strain evidence="9">cv. UVA1</strain>
    </source>
</reference>
<dbReference type="GO" id="GO:0005789">
    <property type="term" value="C:endoplasmic reticulum membrane"/>
    <property type="evidence" value="ECO:0007669"/>
    <property type="project" value="UniProtKB-SubCell"/>
</dbReference>
<comment type="subcellular location">
    <subcellularLocation>
        <location evidence="1 6">Endoplasmic reticulum membrane</location>
        <topology evidence="1 6">Multi-pass membrane protein</topology>
    </subcellularLocation>
</comment>
<dbReference type="Proteomes" id="UP000325081">
    <property type="component" value="Unassembled WGS sequence"/>
</dbReference>
<evidence type="ECO:0000313" key="9">
    <source>
        <dbReference type="Proteomes" id="UP000325081"/>
    </source>
</evidence>
<feature type="transmembrane region" description="Helical" evidence="6">
    <location>
        <begin position="60"/>
        <end position="78"/>
    </location>
</feature>
<dbReference type="InterPro" id="IPR045064">
    <property type="entry name" value="Reticulon-like"/>
</dbReference>
<dbReference type="PANTHER" id="PTHR10994:SF145">
    <property type="entry name" value="RETICULON-LIKE PROTEIN B13"/>
    <property type="match status" value="1"/>
</dbReference>
<keyword evidence="3 6" id="KW-0256">Endoplasmic reticulum</keyword>
<evidence type="ECO:0000256" key="2">
    <source>
        <dbReference type="ARBA" id="ARBA00022692"/>
    </source>
</evidence>
<dbReference type="PANTHER" id="PTHR10994">
    <property type="entry name" value="RETICULON"/>
    <property type="match status" value="1"/>
</dbReference>
<accession>A0A5A7PSA1</accession>
<evidence type="ECO:0000313" key="8">
    <source>
        <dbReference type="EMBL" id="GER35685.1"/>
    </source>
</evidence>
<dbReference type="AlphaFoldDB" id="A0A5A7PSA1"/>
<sequence length="215" mass="24456">MADKSESPPSPPNTPLQGHTSDLLSDVVLWRRKQLNCAILLAATALWTVMEVYQYSLVTVLSWLAMAAAVCLFFWGSIHRLLKKEAPDLSELEISEEAAREHAEAFRRWAQEVVRLIFHVSTEREWFVFAGVVGSLYLVSLVASQFDFLTLVYLGLIGGMTVPGFYMKNEGKIAEFGDKVKTRARKVYSIVEQRFQDLKNKIVKGQKEIKEKKEE</sequence>
<dbReference type="Pfam" id="PF02453">
    <property type="entry name" value="Reticulon"/>
    <property type="match status" value="1"/>
</dbReference>
<comment type="caution">
    <text evidence="8">The sequence shown here is derived from an EMBL/GenBank/DDBJ whole genome shotgun (WGS) entry which is preliminary data.</text>
</comment>
<dbReference type="OrthoDB" id="567788at2759"/>
<evidence type="ECO:0000259" key="7">
    <source>
        <dbReference type="PROSITE" id="PS50845"/>
    </source>
</evidence>
<evidence type="ECO:0000256" key="5">
    <source>
        <dbReference type="ARBA" id="ARBA00023136"/>
    </source>
</evidence>
<evidence type="ECO:0000256" key="3">
    <source>
        <dbReference type="ARBA" id="ARBA00022824"/>
    </source>
</evidence>
<gene>
    <name evidence="8" type="ORF">STAS_11987</name>
</gene>
<feature type="domain" description="Reticulon" evidence="7">
    <location>
        <begin position="24"/>
        <end position="215"/>
    </location>
</feature>
<dbReference type="GO" id="GO:0009617">
    <property type="term" value="P:response to bacterium"/>
    <property type="evidence" value="ECO:0007669"/>
    <property type="project" value="InterPro"/>
</dbReference>
<feature type="transmembrane region" description="Helical" evidence="6">
    <location>
        <begin position="125"/>
        <end position="142"/>
    </location>
</feature>
<evidence type="ECO:0000256" key="6">
    <source>
        <dbReference type="RuleBase" id="RU363132"/>
    </source>
</evidence>
<feature type="transmembrane region" description="Helical" evidence="6">
    <location>
        <begin position="148"/>
        <end position="166"/>
    </location>
</feature>